<protein>
    <submittedName>
        <fullName evidence="1">Unannotated protein</fullName>
    </submittedName>
</protein>
<name>A0A6J7EC07_9ZZZZ</name>
<proteinExistence type="predicted"/>
<dbReference type="Gene3D" id="1.20.120.450">
    <property type="entry name" value="dinb family like domain"/>
    <property type="match status" value="1"/>
</dbReference>
<accession>A0A6J7EC07</accession>
<sequence>MRQTTNMTFDYRRSLQRRMRAMHSLYEDACDSMNLEQVNHFEREGVLPIAFSLIHQLLIEDGTLPFAGGPAQLFNDEWAEKMGLEIWDHGKHKTVDEMVHQRIGDYEAFRELQTLVFAKTEAFLLEINPESLGDIVVPAPYGPGVASTFSARVGGDLGISRSDAIECWIYQHGLRHMGEIELARALVGLGGMTS</sequence>
<reference evidence="1" key="1">
    <citation type="submission" date="2020-05" db="EMBL/GenBank/DDBJ databases">
        <authorList>
            <person name="Chiriac C."/>
            <person name="Salcher M."/>
            <person name="Ghai R."/>
            <person name="Kavagutti S V."/>
        </authorList>
    </citation>
    <scope>NUCLEOTIDE SEQUENCE</scope>
</reference>
<dbReference type="InterPro" id="IPR034660">
    <property type="entry name" value="DinB/YfiT-like"/>
</dbReference>
<evidence type="ECO:0000313" key="1">
    <source>
        <dbReference type="EMBL" id="CAB4877313.1"/>
    </source>
</evidence>
<dbReference type="AlphaFoldDB" id="A0A6J7EC07"/>
<organism evidence="1">
    <name type="scientific">freshwater metagenome</name>
    <dbReference type="NCBI Taxonomy" id="449393"/>
    <lineage>
        <taxon>unclassified sequences</taxon>
        <taxon>metagenomes</taxon>
        <taxon>ecological metagenomes</taxon>
    </lineage>
</organism>
<dbReference type="EMBL" id="CAFBLN010000065">
    <property type="protein sequence ID" value="CAB4877313.1"/>
    <property type="molecule type" value="Genomic_DNA"/>
</dbReference>
<gene>
    <name evidence="1" type="ORF">UFOPK3381_01142</name>
</gene>